<keyword evidence="2" id="KW-1185">Reference proteome</keyword>
<evidence type="ECO:0000313" key="2">
    <source>
        <dbReference type="Proteomes" id="UP000799755"/>
    </source>
</evidence>
<evidence type="ECO:0000313" key="1">
    <source>
        <dbReference type="EMBL" id="KAF2477763.1"/>
    </source>
</evidence>
<dbReference type="EMBL" id="MU003492">
    <property type="protein sequence ID" value="KAF2477763.1"/>
    <property type="molecule type" value="Genomic_DNA"/>
</dbReference>
<dbReference type="Proteomes" id="UP000799755">
    <property type="component" value="Unassembled WGS sequence"/>
</dbReference>
<protein>
    <submittedName>
        <fullName evidence="1">Uncharacterized protein</fullName>
    </submittedName>
</protein>
<proteinExistence type="predicted"/>
<organism evidence="1 2">
    <name type="scientific">Lindgomyces ingoldianus</name>
    <dbReference type="NCBI Taxonomy" id="673940"/>
    <lineage>
        <taxon>Eukaryota</taxon>
        <taxon>Fungi</taxon>
        <taxon>Dikarya</taxon>
        <taxon>Ascomycota</taxon>
        <taxon>Pezizomycotina</taxon>
        <taxon>Dothideomycetes</taxon>
        <taxon>Pleosporomycetidae</taxon>
        <taxon>Pleosporales</taxon>
        <taxon>Lindgomycetaceae</taxon>
        <taxon>Lindgomyces</taxon>
    </lineage>
</organism>
<name>A0ACB6REQ1_9PLEO</name>
<reference evidence="1" key="1">
    <citation type="journal article" date="2020" name="Stud. Mycol.">
        <title>101 Dothideomycetes genomes: a test case for predicting lifestyles and emergence of pathogens.</title>
        <authorList>
            <person name="Haridas S."/>
            <person name="Albert R."/>
            <person name="Binder M."/>
            <person name="Bloem J."/>
            <person name="Labutti K."/>
            <person name="Salamov A."/>
            <person name="Andreopoulos B."/>
            <person name="Baker S."/>
            <person name="Barry K."/>
            <person name="Bills G."/>
            <person name="Bluhm B."/>
            <person name="Cannon C."/>
            <person name="Castanera R."/>
            <person name="Culley D."/>
            <person name="Daum C."/>
            <person name="Ezra D."/>
            <person name="Gonzalez J."/>
            <person name="Henrissat B."/>
            <person name="Kuo A."/>
            <person name="Liang C."/>
            <person name="Lipzen A."/>
            <person name="Lutzoni F."/>
            <person name="Magnuson J."/>
            <person name="Mondo S."/>
            <person name="Nolan M."/>
            <person name="Ohm R."/>
            <person name="Pangilinan J."/>
            <person name="Park H.-J."/>
            <person name="Ramirez L."/>
            <person name="Alfaro M."/>
            <person name="Sun H."/>
            <person name="Tritt A."/>
            <person name="Yoshinaga Y."/>
            <person name="Zwiers L.-H."/>
            <person name="Turgeon B."/>
            <person name="Goodwin S."/>
            <person name="Spatafora J."/>
            <person name="Crous P."/>
            <person name="Grigoriev I."/>
        </authorList>
    </citation>
    <scope>NUCLEOTIDE SEQUENCE</scope>
    <source>
        <strain evidence="1">ATCC 200398</strain>
    </source>
</reference>
<gene>
    <name evidence="1" type="ORF">BDR25DRAFT_299562</name>
</gene>
<comment type="caution">
    <text evidence="1">The sequence shown here is derived from an EMBL/GenBank/DDBJ whole genome shotgun (WGS) entry which is preliminary data.</text>
</comment>
<sequence length="81" mass="8822">MTALAPSPILSEAGHPPPSRWRWRAADTLALRIWAILQAVGHPLALPTQTFQLPRPCAHWILVILPVPSAADVGHVPRSLL</sequence>
<accession>A0ACB6REQ1</accession>